<name>A0AAD7TYW0_9APHY</name>
<gene>
    <name evidence="3" type="ORF">ONZ51_g2826</name>
</gene>
<organism evidence="3 4">
    <name type="scientific">Trametes cubensis</name>
    <dbReference type="NCBI Taxonomy" id="1111947"/>
    <lineage>
        <taxon>Eukaryota</taxon>
        <taxon>Fungi</taxon>
        <taxon>Dikarya</taxon>
        <taxon>Basidiomycota</taxon>
        <taxon>Agaricomycotina</taxon>
        <taxon>Agaricomycetes</taxon>
        <taxon>Polyporales</taxon>
        <taxon>Polyporaceae</taxon>
        <taxon>Trametes</taxon>
    </lineage>
</organism>
<reference evidence="3" key="1">
    <citation type="submission" date="2022-11" db="EMBL/GenBank/DDBJ databases">
        <title>Genome Sequence of Cubamyces cubensis.</title>
        <authorList>
            <person name="Buettner E."/>
        </authorList>
    </citation>
    <scope>NUCLEOTIDE SEQUENCE</scope>
    <source>
        <strain evidence="3">MPL-01</strain>
    </source>
</reference>
<dbReference type="PANTHER" id="PTHR40465:SF1">
    <property type="entry name" value="DUF6534 DOMAIN-CONTAINING PROTEIN"/>
    <property type="match status" value="1"/>
</dbReference>
<keyword evidence="1" id="KW-1133">Transmembrane helix</keyword>
<keyword evidence="4" id="KW-1185">Reference proteome</keyword>
<feature type="transmembrane region" description="Helical" evidence="1">
    <location>
        <begin position="130"/>
        <end position="148"/>
    </location>
</feature>
<proteinExistence type="predicted"/>
<sequence>MASNFGSFSSLLETFKNSIGAWLVGTFLTTALVGMLLQQTIRYFRLYPGDPFFLKAWVIIAVILQLVTTAMVMHTCYYYLVTYYLNPTVFLGTDVLWTAASVPLVGSINNLVSESFFARRVYMIGHRFRVFAYSAMVMIIASCGFYIAKTVEAFTLHQVASALDNGGWLPTVASALLLAGDIQLTTILVYALHQGRSGIKRTDSMVDTLIVYALSSGALICVLNVVSLVLSVVFSHSVIFATSTLVTQTVYTNSFVVALNTRQLVRTRGELAHTNLDTGVVLGENGSGTAIVNQVDLPLTSMVFAEGPSRTQLAEGEFEDKLVQEKDAAKGIMMV</sequence>
<keyword evidence="1" id="KW-0812">Transmembrane</keyword>
<feature type="transmembrane region" description="Helical" evidence="1">
    <location>
        <begin position="20"/>
        <end position="37"/>
    </location>
</feature>
<feature type="transmembrane region" description="Helical" evidence="1">
    <location>
        <begin position="57"/>
        <end position="80"/>
    </location>
</feature>
<feature type="transmembrane region" description="Helical" evidence="1">
    <location>
        <begin position="210"/>
        <end position="232"/>
    </location>
</feature>
<dbReference type="EMBL" id="JAPEVG010000046">
    <property type="protein sequence ID" value="KAJ8489624.1"/>
    <property type="molecule type" value="Genomic_DNA"/>
</dbReference>
<feature type="transmembrane region" description="Helical" evidence="1">
    <location>
        <begin position="238"/>
        <end position="259"/>
    </location>
</feature>
<accession>A0AAD7TYW0</accession>
<evidence type="ECO:0000313" key="3">
    <source>
        <dbReference type="EMBL" id="KAJ8489624.1"/>
    </source>
</evidence>
<feature type="domain" description="DUF6534" evidence="2">
    <location>
        <begin position="179"/>
        <end position="263"/>
    </location>
</feature>
<dbReference type="PANTHER" id="PTHR40465">
    <property type="entry name" value="CHROMOSOME 1, WHOLE GENOME SHOTGUN SEQUENCE"/>
    <property type="match status" value="1"/>
</dbReference>
<keyword evidence="1" id="KW-0472">Membrane</keyword>
<dbReference type="InterPro" id="IPR045339">
    <property type="entry name" value="DUF6534"/>
</dbReference>
<protein>
    <recommendedName>
        <fullName evidence="2">DUF6534 domain-containing protein</fullName>
    </recommendedName>
</protein>
<dbReference type="Proteomes" id="UP001215151">
    <property type="component" value="Unassembled WGS sequence"/>
</dbReference>
<feature type="transmembrane region" description="Helical" evidence="1">
    <location>
        <begin position="168"/>
        <end position="190"/>
    </location>
</feature>
<evidence type="ECO:0000259" key="2">
    <source>
        <dbReference type="Pfam" id="PF20152"/>
    </source>
</evidence>
<dbReference type="AlphaFoldDB" id="A0AAD7TYW0"/>
<evidence type="ECO:0000256" key="1">
    <source>
        <dbReference type="SAM" id="Phobius"/>
    </source>
</evidence>
<evidence type="ECO:0000313" key="4">
    <source>
        <dbReference type="Proteomes" id="UP001215151"/>
    </source>
</evidence>
<feature type="transmembrane region" description="Helical" evidence="1">
    <location>
        <begin position="95"/>
        <end position="118"/>
    </location>
</feature>
<dbReference type="Pfam" id="PF20152">
    <property type="entry name" value="DUF6534"/>
    <property type="match status" value="1"/>
</dbReference>
<comment type="caution">
    <text evidence="3">The sequence shown here is derived from an EMBL/GenBank/DDBJ whole genome shotgun (WGS) entry which is preliminary data.</text>
</comment>